<reference evidence="13" key="1">
    <citation type="submission" date="2023-10" db="EMBL/GenBank/DDBJ databases">
        <title>Genome analysis and identification of Salinococcus sp. Bachu38 nov., a PGPR from the rhizosphere of Tamarix.</title>
        <authorList>
            <person name="Liang Z."/>
            <person name="Zhang X."/>
            <person name="Jia J."/>
            <person name="Chen X."/>
            <person name="Wang Y."/>
            <person name="Wang Q."/>
            <person name="Wang R."/>
        </authorList>
    </citation>
    <scope>NUCLEOTIDE SEQUENCE [LARGE SCALE GENOMIC DNA]</scope>
    <source>
        <strain evidence="13">Bachu38</strain>
    </source>
</reference>
<name>A0ABZ3CKD2_9STAP</name>
<dbReference type="PANTHER" id="PTHR42747:SF3">
    <property type="entry name" value="NITRONATE MONOOXYGENASE-RELATED"/>
    <property type="match status" value="1"/>
</dbReference>
<dbReference type="SUPFAM" id="SSF51412">
    <property type="entry name" value="Inosine monophosphate dehydrogenase (IMPDH)"/>
    <property type="match status" value="1"/>
</dbReference>
<evidence type="ECO:0000313" key="13">
    <source>
        <dbReference type="Proteomes" id="UP001455384"/>
    </source>
</evidence>
<keyword evidence="6" id="KW-0285">Flavoprotein</keyword>
<keyword evidence="5" id="KW-0216">Detoxification</keyword>
<evidence type="ECO:0000256" key="10">
    <source>
        <dbReference type="ARBA" id="ARBA00031155"/>
    </source>
</evidence>
<sequence>MNISRNNGMLKELLGVEHAIIQAPMAGGITTEKLVGAVSEAGGLGMIGAGGMDTGALRDMIHALKRKHEGSFGANLFVPWDFKVTEENVAEAYEALRPLYELFGLEQESFTPPDLEDVKMKFNAQIDVIVEEKVPVCSFIFGIPESHHIERLKEAGTILIGTATTVEEAEAIERAGFDAVVLQGAEAGGHRGTFLSPVDDSLVGLMSLIPEAADQLSIPVIAAGGIMDGRGVAAARILGAAGVQLGTAFISTEESGAHLVHKNALSENRHIPSVLTRVFTGRAARAIKNTFIRDMAEHTKSMVDYPVQRRLTQPIQDASKERNSTEYAMLLAGQGKSMARTMSAGELVRQLVLEAKEFGVEV</sequence>
<dbReference type="PANTHER" id="PTHR42747">
    <property type="entry name" value="NITRONATE MONOOXYGENASE-RELATED"/>
    <property type="match status" value="1"/>
</dbReference>
<keyword evidence="13" id="KW-1185">Reference proteome</keyword>
<dbReference type="InterPro" id="IPR013785">
    <property type="entry name" value="Aldolase_TIM"/>
</dbReference>
<dbReference type="CDD" id="cd04730">
    <property type="entry name" value="NPD_like"/>
    <property type="match status" value="1"/>
</dbReference>
<evidence type="ECO:0000256" key="1">
    <source>
        <dbReference type="ARBA" id="ARBA00001917"/>
    </source>
</evidence>
<dbReference type="InterPro" id="IPR004136">
    <property type="entry name" value="NMO"/>
</dbReference>
<evidence type="ECO:0000256" key="5">
    <source>
        <dbReference type="ARBA" id="ARBA00022575"/>
    </source>
</evidence>
<comment type="cofactor">
    <cofactor evidence="1">
        <name>FMN</name>
        <dbReference type="ChEBI" id="CHEBI:58210"/>
    </cofactor>
</comment>
<organism evidence="12 13">
    <name type="scientific">Salinicoccus bachuensis</name>
    <dbReference type="NCBI Taxonomy" id="3136731"/>
    <lineage>
        <taxon>Bacteria</taxon>
        <taxon>Bacillati</taxon>
        <taxon>Bacillota</taxon>
        <taxon>Bacilli</taxon>
        <taxon>Bacillales</taxon>
        <taxon>Staphylococcaceae</taxon>
        <taxon>Salinicoccus</taxon>
    </lineage>
</organism>
<accession>A0ABZ3CKD2</accession>
<evidence type="ECO:0000256" key="4">
    <source>
        <dbReference type="ARBA" id="ARBA00013457"/>
    </source>
</evidence>
<comment type="function">
    <text evidence="2">Nitronate monooxygenase that uses molecular oxygen to catalyze the oxidative denitrification of alkyl nitronates. Acts on propionate 3-nitronate (P3N), the presumed physiological substrate. Probably functions in the detoxification of P3N, a metabolic poison produced by plants and fungi as a defense mechanism.</text>
</comment>
<comment type="catalytic activity">
    <reaction evidence="11">
        <text>3 propionate 3-nitronate + 3 O2 + H2O = 3 3-oxopropanoate + 2 nitrate + nitrite + H2O2 + 3 H(+)</text>
        <dbReference type="Rhea" id="RHEA:57332"/>
        <dbReference type="ChEBI" id="CHEBI:15377"/>
        <dbReference type="ChEBI" id="CHEBI:15378"/>
        <dbReference type="ChEBI" id="CHEBI:15379"/>
        <dbReference type="ChEBI" id="CHEBI:16240"/>
        <dbReference type="ChEBI" id="CHEBI:16301"/>
        <dbReference type="ChEBI" id="CHEBI:17632"/>
        <dbReference type="ChEBI" id="CHEBI:33190"/>
        <dbReference type="ChEBI" id="CHEBI:136067"/>
    </reaction>
</comment>
<dbReference type="Gene3D" id="3.20.20.70">
    <property type="entry name" value="Aldolase class I"/>
    <property type="match status" value="1"/>
</dbReference>
<evidence type="ECO:0000256" key="3">
    <source>
        <dbReference type="ARBA" id="ARBA00009881"/>
    </source>
</evidence>
<dbReference type="GO" id="GO:0016491">
    <property type="term" value="F:oxidoreductase activity"/>
    <property type="evidence" value="ECO:0007669"/>
    <property type="project" value="UniProtKB-KW"/>
</dbReference>
<proteinExistence type="inferred from homology"/>
<dbReference type="RefSeq" id="WP_342388654.1">
    <property type="nucleotide sequence ID" value="NZ_CP138333.2"/>
</dbReference>
<dbReference type="EMBL" id="CP138333">
    <property type="protein sequence ID" value="WZX30134.1"/>
    <property type="molecule type" value="Genomic_DNA"/>
</dbReference>
<dbReference type="Proteomes" id="UP001455384">
    <property type="component" value="Chromosome"/>
</dbReference>
<protein>
    <recommendedName>
        <fullName evidence="4">Probable nitronate monooxygenase</fullName>
    </recommendedName>
    <alternativeName>
        <fullName evidence="10">Propionate 3-nitronate monooxygenase</fullName>
    </alternativeName>
</protein>
<evidence type="ECO:0000256" key="6">
    <source>
        <dbReference type="ARBA" id="ARBA00022630"/>
    </source>
</evidence>
<keyword evidence="7" id="KW-0288">FMN</keyword>
<evidence type="ECO:0000256" key="8">
    <source>
        <dbReference type="ARBA" id="ARBA00023002"/>
    </source>
</evidence>
<evidence type="ECO:0000256" key="7">
    <source>
        <dbReference type="ARBA" id="ARBA00022643"/>
    </source>
</evidence>
<keyword evidence="9" id="KW-0503">Monooxygenase</keyword>
<keyword evidence="8 12" id="KW-0560">Oxidoreductase</keyword>
<evidence type="ECO:0000256" key="2">
    <source>
        <dbReference type="ARBA" id="ARBA00003535"/>
    </source>
</evidence>
<evidence type="ECO:0000313" key="12">
    <source>
        <dbReference type="EMBL" id="WZX30134.1"/>
    </source>
</evidence>
<evidence type="ECO:0000256" key="9">
    <source>
        <dbReference type="ARBA" id="ARBA00023033"/>
    </source>
</evidence>
<dbReference type="Pfam" id="PF03060">
    <property type="entry name" value="NMO"/>
    <property type="match status" value="1"/>
</dbReference>
<gene>
    <name evidence="12" type="ORF">RQP18_02860</name>
</gene>
<evidence type="ECO:0000256" key="11">
    <source>
        <dbReference type="ARBA" id="ARBA00049401"/>
    </source>
</evidence>
<comment type="similarity">
    <text evidence="3">Belongs to the nitronate monooxygenase family. NMO class I subfamily.</text>
</comment>